<dbReference type="Pfam" id="PF16951">
    <property type="entry name" value="MaAIMP_sms"/>
    <property type="match status" value="1"/>
</dbReference>
<evidence type="ECO:0008006" key="4">
    <source>
        <dbReference type="Google" id="ProtNLM"/>
    </source>
</evidence>
<dbReference type="RefSeq" id="WP_278058262.1">
    <property type="nucleotide sequence ID" value="NZ_CP121247.1"/>
</dbReference>
<accession>A0ABT9NAT3</accession>
<keyword evidence="1" id="KW-0472">Membrane</keyword>
<evidence type="ECO:0000313" key="3">
    <source>
        <dbReference type="Proteomes" id="UP001235966"/>
    </source>
</evidence>
<name>A0ABT9NAT3_9ACTO</name>
<keyword evidence="3" id="KW-1185">Reference proteome</keyword>
<protein>
    <recommendedName>
        <fullName evidence="4">Methionine/alanine import family NSS transporter small subunit</fullName>
    </recommendedName>
</protein>
<reference evidence="2 3" key="1">
    <citation type="submission" date="2023-07" db="EMBL/GenBank/DDBJ databases">
        <title>Sequencing the genomes of 1000 actinobacteria strains.</title>
        <authorList>
            <person name="Klenk H.-P."/>
        </authorList>
    </citation>
    <scope>NUCLEOTIDE SEQUENCE [LARGE SCALE GENOMIC DNA]</scope>
    <source>
        <strain evidence="2 3">DSM 102162</strain>
    </source>
</reference>
<feature type="transmembrane region" description="Helical" evidence="1">
    <location>
        <begin position="6"/>
        <end position="28"/>
    </location>
</feature>
<keyword evidence="1" id="KW-0812">Transmembrane</keyword>
<keyword evidence="1" id="KW-1133">Transmembrane helix</keyword>
<comment type="caution">
    <text evidence="2">The sequence shown here is derived from an EMBL/GenBank/DDBJ whole genome shotgun (WGS) entry which is preliminary data.</text>
</comment>
<evidence type="ECO:0000313" key="2">
    <source>
        <dbReference type="EMBL" id="MDP9800800.1"/>
    </source>
</evidence>
<organism evidence="2 3">
    <name type="scientific">Arcanobacterium wilhelmae</name>
    <dbReference type="NCBI Taxonomy" id="1803177"/>
    <lineage>
        <taxon>Bacteria</taxon>
        <taxon>Bacillati</taxon>
        <taxon>Actinomycetota</taxon>
        <taxon>Actinomycetes</taxon>
        <taxon>Actinomycetales</taxon>
        <taxon>Actinomycetaceae</taxon>
        <taxon>Arcanobacterium</taxon>
    </lineage>
</organism>
<dbReference type="Proteomes" id="UP001235966">
    <property type="component" value="Unassembled WGS sequence"/>
</dbReference>
<proteinExistence type="predicted"/>
<dbReference type="InterPro" id="IPR031596">
    <property type="entry name" value="MaAIMP_sms"/>
</dbReference>
<evidence type="ECO:0000256" key="1">
    <source>
        <dbReference type="SAM" id="Phobius"/>
    </source>
</evidence>
<dbReference type="EMBL" id="JAUSQW010000001">
    <property type="protein sequence ID" value="MDP9800800.1"/>
    <property type="molecule type" value="Genomic_DNA"/>
</dbReference>
<sequence length="36" mass="3693">MGASAVALLVVSIGVIWGGLVAASVYLYTHPMSDED</sequence>
<dbReference type="NCBIfam" id="NF033493">
    <property type="entry name" value="MetS_like_NSS"/>
    <property type="match status" value="1"/>
</dbReference>
<gene>
    <name evidence="2" type="ORF">J2S49_000876</name>
</gene>